<dbReference type="InterPro" id="IPR014016">
    <property type="entry name" value="UvrD-like_ATP-bd"/>
</dbReference>
<dbReference type="EC" id="5.6.2.4" evidence="9"/>
<dbReference type="GO" id="GO:0043138">
    <property type="term" value="F:3'-5' DNA helicase activity"/>
    <property type="evidence" value="ECO:0007669"/>
    <property type="project" value="UniProtKB-EC"/>
</dbReference>
<comment type="similarity">
    <text evidence="1">Belongs to the helicase family. UvrD subfamily.</text>
</comment>
<evidence type="ECO:0000256" key="4">
    <source>
        <dbReference type="ARBA" id="ARBA00022806"/>
    </source>
</evidence>
<gene>
    <name evidence="15" type="ORF">PVE_R1G5837</name>
</gene>
<keyword evidence="5 12" id="KW-0067">ATP-binding</keyword>
<feature type="domain" description="UvrD-like helicase ATP-binding" evidence="13">
    <location>
        <begin position="198"/>
        <end position="497"/>
    </location>
</feature>
<dbReference type="Proteomes" id="UP000245431">
    <property type="component" value="Chromosome PVE_r1"/>
</dbReference>
<evidence type="ECO:0000256" key="7">
    <source>
        <dbReference type="ARBA" id="ARBA00023235"/>
    </source>
</evidence>
<keyword evidence="4 12" id="KW-0347">Helicase</keyword>
<dbReference type="RefSeq" id="WP_017845189.1">
    <property type="nucleotide sequence ID" value="NZ_AOUH01000006.1"/>
</dbReference>
<dbReference type="EMBL" id="LT599583">
    <property type="protein sequence ID" value="SBW83717.1"/>
    <property type="molecule type" value="Genomic_DNA"/>
</dbReference>
<dbReference type="GO" id="GO:0005524">
    <property type="term" value="F:ATP binding"/>
    <property type="evidence" value="ECO:0007669"/>
    <property type="project" value="UniProtKB-UniRule"/>
</dbReference>
<evidence type="ECO:0000256" key="11">
    <source>
        <dbReference type="ARBA" id="ARBA00048988"/>
    </source>
</evidence>
<dbReference type="InterPro" id="IPR013986">
    <property type="entry name" value="DExx_box_DNA_helicase_dom_sf"/>
</dbReference>
<dbReference type="CDD" id="cd17932">
    <property type="entry name" value="DEXQc_UvrD"/>
    <property type="match status" value="1"/>
</dbReference>
<dbReference type="InterPro" id="IPR014017">
    <property type="entry name" value="DNA_helicase_UvrD-like_C"/>
</dbReference>
<dbReference type="PROSITE" id="PS51198">
    <property type="entry name" value="UVRD_HELICASE_ATP_BIND"/>
    <property type="match status" value="1"/>
</dbReference>
<dbReference type="SUPFAM" id="SSF52540">
    <property type="entry name" value="P-loop containing nucleoside triphosphate hydrolases"/>
    <property type="match status" value="1"/>
</dbReference>
<evidence type="ECO:0000313" key="15">
    <source>
        <dbReference type="EMBL" id="SBW83717.1"/>
    </source>
</evidence>
<evidence type="ECO:0000256" key="8">
    <source>
        <dbReference type="ARBA" id="ARBA00034617"/>
    </source>
</evidence>
<dbReference type="PANTHER" id="PTHR11070:SF2">
    <property type="entry name" value="ATP-DEPENDENT DNA HELICASE SRS2"/>
    <property type="match status" value="1"/>
</dbReference>
<keyword evidence="7" id="KW-0413">Isomerase</keyword>
<dbReference type="Gene3D" id="1.10.486.10">
    <property type="entry name" value="PCRA, domain 4"/>
    <property type="match status" value="1"/>
</dbReference>
<evidence type="ECO:0000313" key="16">
    <source>
        <dbReference type="Proteomes" id="UP000245431"/>
    </source>
</evidence>
<dbReference type="Pfam" id="PF00580">
    <property type="entry name" value="UvrD-helicase"/>
    <property type="match status" value="1"/>
</dbReference>
<organism evidence="15 16">
    <name type="scientific">Pseudomonas veronii 1YdBTEX2</name>
    <dbReference type="NCBI Taxonomy" id="1295141"/>
    <lineage>
        <taxon>Bacteria</taxon>
        <taxon>Pseudomonadati</taxon>
        <taxon>Pseudomonadota</taxon>
        <taxon>Gammaproteobacteria</taxon>
        <taxon>Pseudomonadales</taxon>
        <taxon>Pseudomonadaceae</taxon>
        <taxon>Pseudomonas</taxon>
    </lineage>
</organism>
<comment type="catalytic activity">
    <reaction evidence="11">
        <text>ATP + H2O = ADP + phosphate + H(+)</text>
        <dbReference type="Rhea" id="RHEA:13065"/>
        <dbReference type="ChEBI" id="CHEBI:15377"/>
        <dbReference type="ChEBI" id="CHEBI:15378"/>
        <dbReference type="ChEBI" id="CHEBI:30616"/>
        <dbReference type="ChEBI" id="CHEBI:43474"/>
        <dbReference type="ChEBI" id="CHEBI:456216"/>
        <dbReference type="EC" id="5.6.2.4"/>
    </reaction>
</comment>
<evidence type="ECO:0000256" key="6">
    <source>
        <dbReference type="ARBA" id="ARBA00023125"/>
    </source>
</evidence>
<keyword evidence="3 12" id="KW-0378">Hydrolase</keyword>
<comment type="catalytic activity">
    <reaction evidence="8">
        <text>Couples ATP hydrolysis with the unwinding of duplex DNA by translocating in the 3'-5' direction.</text>
        <dbReference type="EC" id="5.6.2.4"/>
    </reaction>
</comment>
<dbReference type="InterPro" id="IPR000212">
    <property type="entry name" value="DNA_helicase_UvrD/REP"/>
</dbReference>
<evidence type="ECO:0000259" key="14">
    <source>
        <dbReference type="PROSITE" id="PS51217"/>
    </source>
</evidence>
<dbReference type="Gene3D" id="1.10.10.160">
    <property type="match status" value="1"/>
</dbReference>
<feature type="binding site" evidence="12">
    <location>
        <begin position="219"/>
        <end position="226"/>
    </location>
    <ligand>
        <name>ATP</name>
        <dbReference type="ChEBI" id="CHEBI:30616"/>
    </ligand>
</feature>
<evidence type="ECO:0000256" key="12">
    <source>
        <dbReference type="PROSITE-ProRule" id="PRU00560"/>
    </source>
</evidence>
<evidence type="ECO:0000259" key="13">
    <source>
        <dbReference type="PROSITE" id="PS51198"/>
    </source>
</evidence>
<keyword evidence="6" id="KW-0238">DNA-binding</keyword>
<keyword evidence="2 12" id="KW-0547">Nucleotide-binding</keyword>
<sequence>MDQIELARQHANRLHDEAIARSRDPWSPYEFATEVAKTLGITVEKCAPGASILDGARATFDASLPLITHENLGTLFEQAFLVAHEIGHAVLGDGEEEEGEESAFHIDPARTSESAPVGMERVVDYSRRQRREVQMDLFARELLLPRIRVADLHLNQGQTCSEIATRLGAPFEVVAQQMFDALLLPPVSVGPIEESVEIPLNDQQLKAASHRGPAFLLQAGPGTGKTRTLVARVESLLDEGIDPRRILLLTFSNKAAAEMSERIAIRRPKEAAALCVGTFHSFGLDILRRFNDRCSLPANPRLMDRTEAVELLENEFPRFGLSHYRNLYDPSQTAAEILSAISRAKDEVVDATSYLALARAMGDSASDHNEVEAAEKAAEIAKVYSRYEEIKADAQCIDFGDLVMRPVQLLENDEAVRTQLQNSYDHILVDEYQDVNHSSVRLLLALRPSGTNLWVVGDAKQSIYRFRGASSFNMARFGCQDFPSAVRASLKINYRSTPEVVDACSTFATTMSAADGEQPLEAEREPSGELPEIITVDNGSLLTSAIADGIEELRKSGHRYRDQAVLCRGNDRLSDIGRDLERAGIPVLFLGSLFERPEVKDLVAVLSLLVDRRAMGLIRIACWPEFTMDLEDALSVFEYLRDTNAEPGDWRTITPPKLTAEGQAKLAALGGALADFDEASQPWIVLATLLLDKTRVAARIASSSSVSDQAQGIAIWQFMNFVRAQPKGQGLPIQRLSDRMRRLLRLRDDRDLRQLPAAALGIDAVRLMTIHGSKGLEFPAVHIAGVNKDSIPGALRSSKCPPPEGMIAGGRGSAEAIVREAHNEEQECLFYVAMSRAKTRLSFYGATSTSNGRARPLSPFLDRIGPVQRRTVTPTTVMPCAPDEALITVDFSGTPRFSSDAVALYESCSRRFLYTHLLQVGGRRRTSSFMQMHEAIREVYRALVVEGNAHTGDWQELLSQAFEARGLHEHGYVDDYREMAATMLQYFLTSRDGAYIEEPATLYIEIDGNEIEVTPDDVFVKAGSRHIRRVRTGHAPSRDIKDVGAAAFALAAKAQFPDAELELVYLADAEAKAFKFTNKELSNRREKLGEIFRGIKGGEFKNNASDATCPSCPAFFVCGAVPSGVLCKKF</sequence>
<protein>
    <recommendedName>
        <fullName evidence="9">DNA 3'-5' helicase</fullName>
        <ecNumber evidence="9">5.6.2.4</ecNumber>
    </recommendedName>
    <alternativeName>
        <fullName evidence="10">DNA 3'-5' helicase II</fullName>
    </alternativeName>
</protein>
<dbReference type="PANTHER" id="PTHR11070">
    <property type="entry name" value="UVRD / RECB / PCRA DNA HELICASE FAMILY MEMBER"/>
    <property type="match status" value="1"/>
</dbReference>
<dbReference type="PROSITE" id="PS51217">
    <property type="entry name" value="UVRD_HELICASE_CTER"/>
    <property type="match status" value="1"/>
</dbReference>
<dbReference type="Pfam" id="PF12705">
    <property type="entry name" value="PDDEXK_1"/>
    <property type="match status" value="1"/>
</dbReference>
<proteinExistence type="inferred from homology"/>
<dbReference type="InterPro" id="IPR027417">
    <property type="entry name" value="P-loop_NTPase"/>
</dbReference>
<dbReference type="InterPro" id="IPR038726">
    <property type="entry name" value="PDDEXK_AddAB-type"/>
</dbReference>
<accession>A0A1D3K5X9</accession>
<dbReference type="Pfam" id="PF06114">
    <property type="entry name" value="Peptidase_M78"/>
    <property type="match status" value="1"/>
</dbReference>
<name>A0A1D3K5X9_PSEVE</name>
<evidence type="ECO:0000256" key="9">
    <source>
        <dbReference type="ARBA" id="ARBA00034808"/>
    </source>
</evidence>
<feature type="domain" description="UvrD-like helicase C-terminal" evidence="14">
    <location>
        <begin position="499"/>
        <end position="775"/>
    </location>
</feature>
<evidence type="ECO:0000256" key="2">
    <source>
        <dbReference type="ARBA" id="ARBA00022741"/>
    </source>
</evidence>
<evidence type="ECO:0000256" key="3">
    <source>
        <dbReference type="ARBA" id="ARBA00022801"/>
    </source>
</evidence>
<evidence type="ECO:0000256" key="5">
    <source>
        <dbReference type="ARBA" id="ARBA00022840"/>
    </source>
</evidence>
<dbReference type="InterPro" id="IPR010359">
    <property type="entry name" value="IrrE_HExxH"/>
</dbReference>
<dbReference type="GO" id="GO:0003677">
    <property type="term" value="F:DNA binding"/>
    <property type="evidence" value="ECO:0007669"/>
    <property type="project" value="UniProtKB-KW"/>
</dbReference>
<dbReference type="GO" id="GO:0005829">
    <property type="term" value="C:cytosol"/>
    <property type="evidence" value="ECO:0007669"/>
    <property type="project" value="TreeGrafter"/>
</dbReference>
<dbReference type="GO" id="GO:0000725">
    <property type="term" value="P:recombinational repair"/>
    <property type="evidence" value="ECO:0007669"/>
    <property type="project" value="TreeGrafter"/>
</dbReference>
<dbReference type="GO" id="GO:0016787">
    <property type="term" value="F:hydrolase activity"/>
    <property type="evidence" value="ECO:0007669"/>
    <property type="project" value="UniProtKB-UniRule"/>
</dbReference>
<dbReference type="AlphaFoldDB" id="A0A1D3K5X9"/>
<dbReference type="Pfam" id="PF13361">
    <property type="entry name" value="UvrD_C"/>
    <property type="match status" value="2"/>
</dbReference>
<reference evidence="16" key="1">
    <citation type="submission" date="2016-07" db="EMBL/GenBank/DDBJ databases">
        <authorList>
            <person name="Florea S."/>
            <person name="Webb J.S."/>
            <person name="Jaromczyk J."/>
            <person name="Schardl C.L."/>
        </authorList>
    </citation>
    <scope>NUCLEOTIDE SEQUENCE [LARGE SCALE GENOMIC DNA]</scope>
    <source>
        <strain evidence="16">1YdBTEX2</strain>
    </source>
</reference>
<dbReference type="Gene3D" id="3.40.50.300">
    <property type="entry name" value="P-loop containing nucleotide triphosphate hydrolases"/>
    <property type="match status" value="2"/>
</dbReference>
<evidence type="ECO:0000256" key="10">
    <source>
        <dbReference type="ARBA" id="ARBA00034923"/>
    </source>
</evidence>
<evidence type="ECO:0000256" key="1">
    <source>
        <dbReference type="ARBA" id="ARBA00009922"/>
    </source>
</evidence>